<protein>
    <submittedName>
        <fullName evidence="1">Uncharacterized protein</fullName>
    </submittedName>
</protein>
<comment type="caution">
    <text evidence="1">The sequence shown here is derived from an EMBL/GenBank/DDBJ whole genome shotgun (WGS) entry which is preliminary data.</text>
</comment>
<sequence>MSDIILYLRSLFVITRKERIPWELRCALIGIQNKTELVTTKSVKGPTLLSRATADCRMSDIILYLHSFFVITCKERIPWELRCALIGIQSLIKKVIVKVDLNSDYFDVTSNHSPLVPN</sequence>
<name>A0ABD2B8E7_VESSQ</name>
<gene>
    <name evidence="1" type="ORF">V1478_006643</name>
</gene>
<evidence type="ECO:0000313" key="2">
    <source>
        <dbReference type="Proteomes" id="UP001607302"/>
    </source>
</evidence>
<dbReference type="Proteomes" id="UP001607302">
    <property type="component" value="Unassembled WGS sequence"/>
</dbReference>
<accession>A0ABD2B8E7</accession>
<dbReference type="AlphaFoldDB" id="A0ABD2B8E7"/>
<proteinExistence type="predicted"/>
<reference evidence="1 2" key="1">
    <citation type="journal article" date="2024" name="Ann. Entomol. Soc. Am.">
        <title>Genomic analyses of the southern and eastern yellowjacket wasps (Hymenoptera: Vespidae) reveal evolutionary signatures of social life.</title>
        <authorList>
            <person name="Catto M.A."/>
            <person name="Caine P.B."/>
            <person name="Orr S.E."/>
            <person name="Hunt B.G."/>
            <person name="Goodisman M.A.D."/>
        </authorList>
    </citation>
    <scope>NUCLEOTIDE SEQUENCE [LARGE SCALE GENOMIC DNA]</scope>
    <source>
        <strain evidence="1">233</strain>
        <tissue evidence="1">Head and thorax</tissue>
    </source>
</reference>
<dbReference type="EMBL" id="JAUDFV010000132">
    <property type="protein sequence ID" value="KAL2729011.1"/>
    <property type="molecule type" value="Genomic_DNA"/>
</dbReference>
<evidence type="ECO:0000313" key="1">
    <source>
        <dbReference type="EMBL" id="KAL2729011.1"/>
    </source>
</evidence>
<organism evidence="1 2">
    <name type="scientific">Vespula squamosa</name>
    <name type="common">Southern yellow jacket</name>
    <name type="synonym">Wasp</name>
    <dbReference type="NCBI Taxonomy" id="30214"/>
    <lineage>
        <taxon>Eukaryota</taxon>
        <taxon>Metazoa</taxon>
        <taxon>Ecdysozoa</taxon>
        <taxon>Arthropoda</taxon>
        <taxon>Hexapoda</taxon>
        <taxon>Insecta</taxon>
        <taxon>Pterygota</taxon>
        <taxon>Neoptera</taxon>
        <taxon>Endopterygota</taxon>
        <taxon>Hymenoptera</taxon>
        <taxon>Apocrita</taxon>
        <taxon>Aculeata</taxon>
        <taxon>Vespoidea</taxon>
        <taxon>Vespidae</taxon>
        <taxon>Vespinae</taxon>
        <taxon>Vespula</taxon>
    </lineage>
</organism>
<keyword evidence="2" id="KW-1185">Reference proteome</keyword>